<dbReference type="AlphaFoldDB" id="D3BAB8"/>
<dbReference type="Pfam" id="PF17801">
    <property type="entry name" value="Melibiase_C"/>
    <property type="match status" value="1"/>
</dbReference>
<dbReference type="EMBL" id="ADBJ01000025">
    <property type="protein sequence ID" value="EFA81505.1"/>
    <property type="molecule type" value="Genomic_DNA"/>
</dbReference>
<keyword evidence="6 8" id="KW-1015">Disulfide bond</keyword>
<dbReference type="Proteomes" id="UP000001396">
    <property type="component" value="Unassembled WGS sequence"/>
</dbReference>
<proteinExistence type="inferred from homology"/>
<evidence type="ECO:0000256" key="2">
    <source>
        <dbReference type="ARBA" id="ARBA00009743"/>
    </source>
</evidence>
<evidence type="ECO:0000256" key="6">
    <source>
        <dbReference type="ARBA" id="ARBA00023157"/>
    </source>
</evidence>
<organism evidence="11 12">
    <name type="scientific">Heterostelium pallidum (strain ATCC 26659 / Pp 5 / PN500)</name>
    <name type="common">Cellular slime mold</name>
    <name type="synonym">Polysphondylium pallidum</name>
    <dbReference type="NCBI Taxonomy" id="670386"/>
    <lineage>
        <taxon>Eukaryota</taxon>
        <taxon>Amoebozoa</taxon>
        <taxon>Evosea</taxon>
        <taxon>Eumycetozoa</taxon>
        <taxon>Dictyostelia</taxon>
        <taxon>Acytosteliales</taxon>
        <taxon>Acytosteliaceae</taxon>
        <taxon>Heterostelium</taxon>
    </lineage>
</organism>
<dbReference type="Gene3D" id="3.20.20.70">
    <property type="entry name" value="Aldolase class I"/>
    <property type="match status" value="1"/>
</dbReference>
<dbReference type="InterPro" id="IPR002241">
    <property type="entry name" value="Glyco_hydro_27"/>
</dbReference>
<keyword evidence="7 8" id="KW-0326">Glycosidase</keyword>
<feature type="region of interest" description="Disordered" evidence="9">
    <location>
        <begin position="23"/>
        <end position="45"/>
    </location>
</feature>
<dbReference type="GO" id="GO:0004557">
    <property type="term" value="F:alpha-galactosidase activity"/>
    <property type="evidence" value="ECO:0007669"/>
    <property type="project" value="UniProtKB-EC"/>
</dbReference>
<evidence type="ECO:0000259" key="10">
    <source>
        <dbReference type="Pfam" id="PF17801"/>
    </source>
</evidence>
<comment type="similarity">
    <text evidence="2 8">Belongs to the glycosyl hydrolase 27 family.</text>
</comment>
<evidence type="ECO:0000313" key="11">
    <source>
        <dbReference type="EMBL" id="EFA81505.1"/>
    </source>
</evidence>
<reference evidence="11 12" key="1">
    <citation type="journal article" date="2011" name="Genome Res.">
        <title>Phylogeny-wide analysis of social amoeba genomes highlights ancient origins for complex intercellular communication.</title>
        <authorList>
            <person name="Heidel A.J."/>
            <person name="Lawal H.M."/>
            <person name="Felder M."/>
            <person name="Schilde C."/>
            <person name="Helps N.R."/>
            <person name="Tunggal B."/>
            <person name="Rivero F."/>
            <person name="John U."/>
            <person name="Schleicher M."/>
            <person name="Eichinger L."/>
            <person name="Platzer M."/>
            <person name="Noegel A.A."/>
            <person name="Schaap P."/>
            <person name="Gloeckner G."/>
        </authorList>
    </citation>
    <scope>NUCLEOTIDE SEQUENCE [LARGE SCALE GENOMIC DNA]</scope>
    <source>
        <strain evidence="12">ATCC 26659 / Pp 5 / PN500</strain>
    </source>
</reference>
<evidence type="ECO:0000256" key="5">
    <source>
        <dbReference type="ARBA" id="ARBA00022801"/>
    </source>
</evidence>
<name>D3BAB8_HETP5</name>
<feature type="domain" description="Alpha galactosidase C-terminal" evidence="10">
    <location>
        <begin position="690"/>
        <end position="765"/>
    </location>
</feature>
<sequence length="766" mass="85959">MTSTVSPSNLINSVHHQLINHHIQQQQHQHQPLTPQQQQQQQLNQQQQQLNQQQQQLNQQQQINQQLSQHNIFNNNNNNSIKPINLIYPNGNGLQNTTTTTANHIFTQQPLGISLAPTTTTTTTTRPIYISPTLQTAGGQHIQINTLPQQNTTLQPQQLFQDLSNTTTTTDDITSAYLLNNQLLKSQQFTANSIINTSLLPLTQAQTVVLIGDVDITIEQQPPSDVRTRTPNDRRTFNCVIRVVGDYVKNNITTVLAQLAYANSHTERPSQDILGGNKVVPVGKDGKVVFDSLSMTEASTKHQENEFCLEYILLTDDNKRFILPNGTPFLKRSRPFYAYSNQKVLSRRRNVTLRTLSSNKGSTIGGDQMHVVGSPFIRCNSLRYMKLLYNLISICCIFSVVVQSLQNGLGLTPQMGWNSWNHFGCDINEDIIMQTAKAMATNGMKEAGYIYVNIDDCWASHRNESGHIQADSKTFPNGIAYLADYVHSLGMKLGIYTDAGPLTCQRRPGSYDHEEIDAQTYAAWGVDYVKEDWCWAFLSNPLDRYAIMSQALNGTGRPIFFSLCDWGTDNPWEWGPTVGNSFRTTSDIKDTWDSFLDNLDKQIPITSYSQVGGWNDPDMLEVGNGGMSYTEYLSHFQLWSIINAPLIAGNDMRTVDQQYLDIFTAPEIVAVNQDPLGKQGSLVRSYNSGLQQVWAKPMADGSRAAVLFNRDSSSAGIQLFWADIFLTPNTSMTVRDLWSQKDLGSFTDYYVALNIPSHGSVMLKVY</sequence>
<gene>
    <name evidence="11" type="ORF">PPL_05494</name>
</gene>
<evidence type="ECO:0000256" key="9">
    <source>
        <dbReference type="SAM" id="MobiDB-lite"/>
    </source>
</evidence>
<dbReference type="GO" id="GO:0005995">
    <property type="term" value="P:melibiose catabolic process"/>
    <property type="evidence" value="ECO:0007669"/>
    <property type="project" value="UniProtKB-ARBA"/>
</dbReference>
<dbReference type="PRINTS" id="PR00740">
    <property type="entry name" value="GLHYDRLASE27"/>
</dbReference>
<dbReference type="CDD" id="cd14792">
    <property type="entry name" value="GH27"/>
    <property type="match status" value="1"/>
</dbReference>
<keyword evidence="4" id="KW-0732">Signal</keyword>
<evidence type="ECO:0000313" key="12">
    <source>
        <dbReference type="Proteomes" id="UP000001396"/>
    </source>
</evidence>
<dbReference type="STRING" id="670386.D3BAB8"/>
<dbReference type="Pfam" id="PF16499">
    <property type="entry name" value="Melibiase_2"/>
    <property type="match status" value="1"/>
</dbReference>
<keyword evidence="5 8" id="KW-0378">Hydrolase</keyword>
<protein>
    <recommendedName>
        <fullName evidence="3 8">Alpha-galactosidase</fullName>
        <ecNumber evidence="3 8">3.2.1.22</ecNumber>
    </recommendedName>
    <alternativeName>
        <fullName evidence="8">Melibiase</fullName>
    </alternativeName>
</protein>
<evidence type="ECO:0000256" key="1">
    <source>
        <dbReference type="ARBA" id="ARBA00001255"/>
    </source>
</evidence>
<dbReference type="InParanoid" id="D3BAB8"/>
<dbReference type="FunFam" id="3.20.20.70:FF:000202">
    <property type="entry name" value="Alpha-galactosidase"/>
    <property type="match status" value="1"/>
</dbReference>
<comment type="caution">
    <text evidence="11">The sequence shown here is derived from an EMBL/GenBank/DDBJ whole genome shotgun (WGS) entry which is preliminary data.</text>
</comment>
<comment type="catalytic activity">
    <reaction evidence="1 8">
        <text>Hydrolysis of terminal, non-reducing alpha-D-galactose residues in alpha-D-galactosides, including galactose oligosaccharides, galactomannans and galactolipids.</text>
        <dbReference type="EC" id="3.2.1.22"/>
    </reaction>
</comment>
<dbReference type="PANTHER" id="PTHR11452:SF75">
    <property type="entry name" value="ALPHA-GALACTOSIDASE MEL1"/>
    <property type="match status" value="1"/>
</dbReference>
<dbReference type="PANTHER" id="PTHR11452">
    <property type="entry name" value="ALPHA-GALACTOSIDASE/ALPHA-N-ACETYLGALACTOSAMINIDASE"/>
    <property type="match status" value="1"/>
</dbReference>
<dbReference type="EC" id="3.2.1.22" evidence="3 8"/>
<keyword evidence="12" id="KW-1185">Reference proteome</keyword>
<dbReference type="Gene3D" id="2.60.40.1180">
    <property type="entry name" value="Golgi alpha-mannosidase II"/>
    <property type="match status" value="1"/>
</dbReference>
<accession>D3BAB8</accession>
<dbReference type="InterPro" id="IPR013785">
    <property type="entry name" value="Aldolase_TIM"/>
</dbReference>
<evidence type="ECO:0000256" key="3">
    <source>
        <dbReference type="ARBA" id="ARBA00012755"/>
    </source>
</evidence>
<dbReference type="InterPro" id="IPR041233">
    <property type="entry name" value="Melibiase_C"/>
</dbReference>
<dbReference type="GeneID" id="31360978"/>
<dbReference type="RefSeq" id="XP_020433622.1">
    <property type="nucleotide sequence ID" value="XM_020576373.1"/>
</dbReference>
<dbReference type="InterPro" id="IPR013780">
    <property type="entry name" value="Glyco_hydro_b"/>
</dbReference>
<dbReference type="PROSITE" id="PS00512">
    <property type="entry name" value="ALPHA_GALACTOSIDASE"/>
    <property type="match status" value="1"/>
</dbReference>
<dbReference type="SUPFAM" id="SSF51011">
    <property type="entry name" value="Glycosyl hydrolase domain"/>
    <property type="match status" value="1"/>
</dbReference>
<evidence type="ECO:0000256" key="7">
    <source>
        <dbReference type="ARBA" id="ARBA00023295"/>
    </source>
</evidence>
<dbReference type="InterPro" id="IPR017853">
    <property type="entry name" value="GH"/>
</dbReference>
<evidence type="ECO:0000256" key="8">
    <source>
        <dbReference type="RuleBase" id="RU361168"/>
    </source>
</evidence>
<dbReference type="InterPro" id="IPR000111">
    <property type="entry name" value="Glyco_hydro_27/36_CS"/>
</dbReference>
<dbReference type="SUPFAM" id="SSF51445">
    <property type="entry name" value="(Trans)glycosidases"/>
    <property type="match status" value="1"/>
</dbReference>
<evidence type="ECO:0000256" key="4">
    <source>
        <dbReference type="ARBA" id="ARBA00022729"/>
    </source>
</evidence>
<dbReference type="FunFam" id="2.60.40.1180:FF:000008">
    <property type="entry name" value="Alpha-galactosidase"/>
    <property type="match status" value="1"/>
</dbReference>